<comment type="function">
    <text evidence="2">Involved in fatty acylation of protoxin at internal lysine residues, thereby converting it to the active toxin.</text>
</comment>
<sequence>MHSICAVGGALKPESKLLRQASEVGLLCQFAARLPSHQQMPLPGFMSLAMATQQVGQLKVYLNGYEECVGYVMWALLTPDVEREFISGKPRALADWEYSDGTSAWILDMAVAPGSLPHVLQDLRDVVFKDQEQLTYFRVKGGRRMCKRVSRADRSSFMAAGRRVQA</sequence>
<evidence type="ECO:0000313" key="3">
    <source>
        <dbReference type="EMBL" id="MFG6428693.1"/>
    </source>
</evidence>
<dbReference type="InterPro" id="IPR003996">
    <property type="entry name" value="RTX_toxin-activating_protC_bac"/>
</dbReference>
<protein>
    <recommendedName>
        <fullName evidence="2">RTX toxin-activating lysine-acyltransferase</fullName>
        <ecNumber evidence="2">2.3.1.-</ecNumber>
    </recommendedName>
</protein>
<reference evidence="3 4" key="1">
    <citation type="submission" date="2024-08" db="EMBL/GenBank/DDBJ databases">
        <authorList>
            <person name="Lu H."/>
        </authorList>
    </citation>
    <scope>NUCLEOTIDE SEQUENCE [LARGE SCALE GENOMIC DNA]</scope>
    <source>
        <strain evidence="3 4">LYH14W</strain>
    </source>
</reference>
<keyword evidence="2" id="KW-0963">Cytoplasm</keyword>
<dbReference type="EMBL" id="JBIGHV010000001">
    <property type="protein sequence ID" value="MFG6428693.1"/>
    <property type="molecule type" value="Genomic_DNA"/>
</dbReference>
<proteinExistence type="inferred from homology"/>
<evidence type="ECO:0000256" key="1">
    <source>
        <dbReference type="ARBA" id="ARBA00005686"/>
    </source>
</evidence>
<comment type="subcellular location">
    <subcellularLocation>
        <location evidence="2">Cytoplasm</location>
    </subcellularLocation>
</comment>
<dbReference type="EC" id="2.3.1.-" evidence="2"/>
<comment type="caution">
    <text evidence="3">The sequence shown here is derived from an EMBL/GenBank/DDBJ whole genome shotgun (WGS) entry which is preliminary data.</text>
</comment>
<evidence type="ECO:0000256" key="2">
    <source>
        <dbReference type="RuleBase" id="RU368102"/>
    </source>
</evidence>
<organism evidence="3 4">
    <name type="scientific">Pelomonas parva</name>
    <dbReference type="NCBI Taxonomy" id="3299032"/>
    <lineage>
        <taxon>Bacteria</taxon>
        <taxon>Pseudomonadati</taxon>
        <taxon>Pseudomonadota</taxon>
        <taxon>Betaproteobacteria</taxon>
        <taxon>Burkholderiales</taxon>
        <taxon>Sphaerotilaceae</taxon>
        <taxon>Roseateles</taxon>
    </lineage>
</organism>
<accession>A0ABW7F072</accession>
<gene>
    <name evidence="3" type="ORF">ACG00Y_02145</name>
</gene>
<dbReference type="Pfam" id="PF02794">
    <property type="entry name" value="HlyC"/>
    <property type="match status" value="1"/>
</dbReference>
<evidence type="ECO:0000313" key="4">
    <source>
        <dbReference type="Proteomes" id="UP001606210"/>
    </source>
</evidence>
<dbReference type="RefSeq" id="WP_394475623.1">
    <property type="nucleotide sequence ID" value="NZ_JBIGHV010000001.1"/>
</dbReference>
<keyword evidence="4" id="KW-1185">Reference proteome</keyword>
<keyword evidence="2" id="KW-0808">Transferase</keyword>
<name>A0ABW7F072_9BURK</name>
<dbReference type="Proteomes" id="UP001606210">
    <property type="component" value="Unassembled WGS sequence"/>
</dbReference>
<comment type="similarity">
    <text evidence="1 2">Belongs to the RTX toxin acyltransferase family.</text>
</comment>
<keyword evidence="2" id="KW-0204">Cytolysis</keyword>
<keyword evidence="2" id="KW-0012">Acyltransferase</keyword>